<dbReference type="EMBL" id="KV424075">
    <property type="protein sequence ID" value="KZT52182.1"/>
    <property type="molecule type" value="Genomic_DNA"/>
</dbReference>
<dbReference type="InterPro" id="IPR003781">
    <property type="entry name" value="CoA-bd"/>
</dbReference>
<dbReference type="PANTHER" id="PTHR33303:SF2">
    <property type="entry name" value="COA-BINDING DOMAIN-CONTAINING PROTEIN"/>
    <property type="match status" value="1"/>
</dbReference>
<dbReference type="Proteomes" id="UP000076842">
    <property type="component" value="Unassembled WGS sequence"/>
</dbReference>
<dbReference type="InParanoid" id="A0A165D6R5"/>
<dbReference type="OrthoDB" id="5138418at2759"/>
<dbReference type="SUPFAM" id="SSF51735">
    <property type="entry name" value="NAD(P)-binding Rossmann-fold domains"/>
    <property type="match status" value="1"/>
</dbReference>
<dbReference type="Pfam" id="PF13380">
    <property type="entry name" value="CoA_binding_2"/>
    <property type="match status" value="1"/>
</dbReference>
<evidence type="ECO:0000259" key="1">
    <source>
        <dbReference type="SMART" id="SM00881"/>
    </source>
</evidence>
<accession>A0A165D6R5</accession>
<dbReference type="STRING" id="1353952.A0A165D6R5"/>
<dbReference type="AlphaFoldDB" id="A0A165D6R5"/>
<proteinExistence type="predicted"/>
<dbReference type="Gene3D" id="3.40.50.720">
    <property type="entry name" value="NAD(P)-binding Rossmann-like Domain"/>
    <property type="match status" value="1"/>
</dbReference>
<organism evidence="2 3">
    <name type="scientific">Calocera cornea HHB12733</name>
    <dbReference type="NCBI Taxonomy" id="1353952"/>
    <lineage>
        <taxon>Eukaryota</taxon>
        <taxon>Fungi</taxon>
        <taxon>Dikarya</taxon>
        <taxon>Basidiomycota</taxon>
        <taxon>Agaricomycotina</taxon>
        <taxon>Dacrymycetes</taxon>
        <taxon>Dacrymycetales</taxon>
        <taxon>Dacrymycetaceae</taxon>
        <taxon>Calocera</taxon>
    </lineage>
</organism>
<dbReference type="InterPro" id="IPR036291">
    <property type="entry name" value="NAD(P)-bd_dom_sf"/>
</dbReference>
<dbReference type="SMART" id="SM00881">
    <property type="entry name" value="CoA_binding"/>
    <property type="match status" value="1"/>
</dbReference>
<name>A0A165D6R5_9BASI</name>
<gene>
    <name evidence="2" type="ORF">CALCODRAFT_502591</name>
</gene>
<keyword evidence="3" id="KW-1185">Reference proteome</keyword>
<evidence type="ECO:0000313" key="3">
    <source>
        <dbReference type="Proteomes" id="UP000076842"/>
    </source>
</evidence>
<evidence type="ECO:0000313" key="2">
    <source>
        <dbReference type="EMBL" id="KZT52182.1"/>
    </source>
</evidence>
<sequence length="139" mass="14800">MTAIQKEFFNASAFAVVGASNDKSKFGNKVFMWYISHNKPVTPIHPKEASIEGVDALKSLSQLPSPTTTSISVITPAKVTLGVLKEAKELGIHTVWIQPGASDEACAEYIKEAGLEDKVIYGGPCILRDGAAVLAQIGQ</sequence>
<dbReference type="PANTHER" id="PTHR33303">
    <property type="entry name" value="CYTOPLASMIC PROTEIN-RELATED"/>
    <property type="match status" value="1"/>
</dbReference>
<protein>
    <submittedName>
        <fullName evidence="2">NAD(P)-binding protein</fullName>
    </submittedName>
</protein>
<feature type="domain" description="CoA-binding" evidence="1">
    <location>
        <begin position="8"/>
        <end position="101"/>
    </location>
</feature>
<reference evidence="2 3" key="1">
    <citation type="journal article" date="2016" name="Mol. Biol. Evol.">
        <title>Comparative Genomics of Early-Diverging Mushroom-Forming Fungi Provides Insights into the Origins of Lignocellulose Decay Capabilities.</title>
        <authorList>
            <person name="Nagy L.G."/>
            <person name="Riley R."/>
            <person name="Tritt A."/>
            <person name="Adam C."/>
            <person name="Daum C."/>
            <person name="Floudas D."/>
            <person name="Sun H."/>
            <person name="Yadav J.S."/>
            <person name="Pangilinan J."/>
            <person name="Larsson K.H."/>
            <person name="Matsuura K."/>
            <person name="Barry K."/>
            <person name="Labutti K."/>
            <person name="Kuo R."/>
            <person name="Ohm R.A."/>
            <person name="Bhattacharya S.S."/>
            <person name="Shirouzu T."/>
            <person name="Yoshinaga Y."/>
            <person name="Martin F.M."/>
            <person name="Grigoriev I.V."/>
            <person name="Hibbett D.S."/>
        </authorList>
    </citation>
    <scope>NUCLEOTIDE SEQUENCE [LARGE SCALE GENOMIC DNA]</scope>
    <source>
        <strain evidence="2 3">HHB12733</strain>
    </source>
</reference>